<dbReference type="SUPFAM" id="SSF53271">
    <property type="entry name" value="PRTase-like"/>
    <property type="match status" value="1"/>
</dbReference>
<dbReference type="InterPro" id="IPR051910">
    <property type="entry name" value="ComF/GntX_DNA_util-trans"/>
</dbReference>
<dbReference type="Gene3D" id="3.40.50.2020">
    <property type="match status" value="1"/>
</dbReference>
<accession>A0AA48GJS3</accession>
<dbReference type="PANTHER" id="PTHR47505">
    <property type="entry name" value="DNA UTILIZATION PROTEIN YHGH"/>
    <property type="match status" value="1"/>
</dbReference>
<dbReference type="InterPro" id="IPR029057">
    <property type="entry name" value="PRTase-like"/>
</dbReference>
<dbReference type="EMBL" id="AP027080">
    <property type="protein sequence ID" value="BDU72459.1"/>
    <property type="molecule type" value="Genomic_DNA"/>
</dbReference>
<organism evidence="3 4">
    <name type="scientific">Mesoterricola silvestris</name>
    <dbReference type="NCBI Taxonomy" id="2927979"/>
    <lineage>
        <taxon>Bacteria</taxon>
        <taxon>Pseudomonadati</taxon>
        <taxon>Acidobacteriota</taxon>
        <taxon>Holophagae</taxon>
        <taxon>Holophagales</taxon>
        <taxon>Holophagaceae</taxon>
        <taxon>Mesoterricola</taxon>
    </lineage>
</organism>
<evidence type="ECO:0000313" key="4">
    <source>
        <dbReference type="Proteomes" id="UP001238179"/>
    </source>
</evidence>
<keyword evidence="4" id="KW-1185">Reference proteome</keyword>
<sequence length="225" mass="24053">MRTPLEVIPCRGCLGPVDGQAQAGLCGRCWSLLTPLPEERCPLCALGHGWADPCPDPVAWSSGDALWDYHGGLGALLVPSIKRGELGWMDALLERAARAPLPPWTAEATLVCSAPTARLRRWYRGFDLAERAALTFAARLGTAFGAVLRKPLYTRAQASLPQGRRRRMGPHVTLVPGRAVEGEAVLLVDDVWTTGTTLLRSAQALGAAGARDVAVLALFRAGKRG</sequence>
<dbReference type="Pfam" id="PF00156">
    <property type="entry name" value="Pribosyltran"/>
    <property type="match status" value="1"/>
</dbReference>
<dbReference type="KEGG" id="msil:METEAL_16330"/>
<dbReference type="CDD" id="cd06223">
    <property type="entry name" value="PRTases_typeI"/>
    <property type="match status" value="1"/>
</dbReference>
<dbReference type="PANTHER" id="PTHR47505:SF1">
    <property type="entry name" value="DNA UTILIZATION PROTEIN YHGH"/>
    <property type="match status" value="1"/>
</dbReference>
<protein>
    <submittedName>
        <fullName evidence="3">Amidophosphoribosyltransferase</fullName>
    </submittedName>
</protein>
<evidence type="ECO:0000256" key="1">
    <source>
        <dbReference type="ARBA" id="ARBA00008007"/>
    </source>
</evidence>
<dbReference type="RefSeq" id="WP_316415365.1">
    <property type="nucleotide sequence ID" value="NZ_AP027080.1"/>
</dbReference>
<reference evidence="4" key="1">
    <citation type="journal article" date="2023" name="Int. J. Syst. Evol. Microbiol.">
        <title>Mesoterricola silvestris gen. nov., sp. nov., Mesoterricola sediminis sp. nov., Geothrix oryzae sp. nov., Geothrix edaphica sp. nov., Geothrix rubra sp. nov., and Geothrix limicola sp. nov., six novel members of Acidobacteriota isolated from soils.</title>
        <authorList>
            <person name="Itoh H."/>
            <person name="Sugisawa Y."/>
            <person name="Mise K."/>
            <person name="Xu Z."/>
            <person name="Kuniyasu M."/>
            <person name="Ushijima N."/>
            <person name="Kawano K."/>
            <person name="Kobayashi E."/>
            <person name="Shiratori Y."/>
            <person name="Masuda Y."/>
            <person name="Senoo K."/>
        </authorList>
    </citation>
    <scope>NUCLEOTIDE SEQUENCE [LARGE SCALE GENOMIC DNA]</scope>
    <source>
        <strain evidence="4">W79</strain>
    </source>
</reference>
<evidence type="ECO:0000259" key="2">
    <source>
        <dbReference type="Pfam" id="PF00156"/>
    </source>
</evidence>
<comment type="similarity">
    <text evidence="1">Belongs to the ComF/GntX family.</text>
</comment>
<feature type="domain" description="Phosphoribosyltransferase" evidence="2">
    <location>
        <begin position="179"/>
        <end position="222"/>
    </location>
</feature>
<dbReference type="InterPro" id="IPR000836">
    <property type="entry name" value="PRTase_dom"/>
</dbReference>
<dbReference type="Proteomes" id="UP001238179">
    <property type="component" value="Chromosome"/>
</dbReference>
<evidence type="ECO:0000313" key="3">
    <source>
        <dbReference type="EMBL" id="BDU72459.1"/>
    </source>
</evidence>
<dbReference type="AlphaFoldDB" id="A0AA48GJS3"/>
<proteinExistence type="inferred from homology"/>
<gene>
    <name evidence="3" type="ORF">METEAL_16330</name>
</gene>
<name>A0AA48GJS3_9BACT</name>